<evidence type="ECO:0000256" key="1">
    <source>
        <dbReference type="SAM" id="Phobius"/>
    </source>
</evidence>
<reference evidence="2 3" key="1">
    <citation type="journal article" date="2019" name="Int. J. Syst. Evol. Microbiol.">
        <title>The Global Catalogue of Microorganisms (GCM) 10K type strain sequencing project: providing services to taxonomists for standard genome sequencing and annotation.</title>
        <authorList>
            <consortium name="The Broad Institute Genomics Platform"/>
            <consortium name="The Broad Institute Genome Sequencing Center for Infectious Disease"/>
            <person name="Wu L."/>
            <person name="Ma J."/>
        </authorList>
    </citation>
    <scope>NUCLEOTIDE SEQUENCE [LARGE SCALE GENOMIC DNA]</scope>
    <source>
        <strain evidence="2 3">SYNS20</strain>
    </source>
</reference>
<accession>A0ABD5TB39</accession>
<dbReference type="AlphaFoldDB" id="A0ABD5TB39"/>
<proteinExistence type="predicted"/>
<organism evidence="2 3">
    <name type="scientific">Halobaculum halobium</name>
    <dbReference type="NCBI Taxonomy" id="3032281"/>
    <lineage>
        <taxon>Archaea</taxon>
        <taxon>Methanobacteriati</taxon>
        <taxon>Methanobacteriota</taxon>
        <taxon>Stenosarchaea group</taxon>
        <taxon>Halobacteria</taxon>
        <taxon>Halobacteriales</taxon>
        <taxon>Haloferacaceae</taxon>
        <taxon>Halobaculum</taxon>
    </lineage>
</organism>
<feature type="transmembrane region" description="Helical" evidence="1">
    <location>
        <begin position="25"/>
        <end position="44"/>
    </location>
</feature>
<dbReference type="Proteomes" id="UP001596443">
    <property type="component" value="Unassembled WGS sequence"/>
</dbReference>
<sequence length="103" mass="9694">MSTLAAAAVIGAAAAVPSPRPFVDLFAAVAVAGAVAAAIVGSGAAWTDREAVLWGAAAAMMVVALAAAATVGFVFAPAAAFLLGAALLSGTLGAPVDGRGRST</sequence>
<dbReference type="RefSeq" id="WP_390215097.1">
    <property type="nucleotide sequence ID" value="NZ_JBHSWX010000012.1"/>
</dbReference>
<keyword evidence="1" id="KW-0812">Transmembrane</keyword>
<comment type="caution">
    <text evidence="2">The sequence shown here is derived from an EMBL/GenBank/DDBJ whole genome shotgun (WGS) entry which is preliminary data.</text>
</comment>
<evidence type="ECO:0000313" key="3">
    <source>
        <dbReference type="Proteomes" id="UP001596443"/>
    </source>
</evidence>
<feature type="transmembrane region" description="Helical" evidence="1">
    <location>
        <begin position="75"/>
        <end position="96"/>
    </location>
</feature>
<keyword evidence="1" id="KW-0472">Membrane</keyword>
<gene>
    <name evidence="2" type="ORF">ACFQFD_11875</name>
</gene>
<evidence type="ECO:0000313" key="2">
    <source>
        <dbReference type="EMBL" id="MFC6786662.1"/>
    </source>
</evidence>
<keyword evidence="3" id="KW-1185">Reference proteome</keyword>
<dbReference type="EMBL" id="JBHSWX010000012">
    <property type="protein sequence ID" value="MFC6786662.1"/>
    <property type="molecule type" value="Genomic_DNA"/>
</dbReference>
<name>A0ABD5TB39_9EURY</name>
<keyword evidence="1" id="KW-1133">Transmembrane helix</keyword>
<protein>
    <submittedName>
        <fullName evidence="2">Uncharacterized protein</fullName>
    </submittedName>
</protein>
<feature type="transmembrane region" description="Helical" evidence="1">
    <location>
        <begin position="51"/>
        <end position="69"/>
    </location>
</feature>